<sequence>MAEQLERDVSGSNNEETTASRETVIGDSDLTTMSPAGLNPKNQNSSADVKVSQDLKSEETEHKDDDGLEEDFASNIVSNVLEKVIKQLTIDHSQGDTVHQDVVSLSVGIERCDLNQGTGDHDRTITHNAGSLEPIVVPTEKNYAMDDYPKREINDEEYNGRTMLQDHDWMTGTQKVIPADLEHQNRNAQGSDYIPSEDGQKMVFRDDEMSGSQRYVQDPGEGGYPQYRLHDDSVSQMDKASILSSGVLEIKIPGTMDNSFCADHHPGAMPQGIYISNHPMHYRNLEVSHSYPPPTEMFSSHPSLHQQTISPRSSPSQRLMQFPKLRTSATTSGKKFLSSEQRTSIRFSQRLRLPPSIARMSTVMTNTRERTEKQRMMSTYYEERSPSKLLTLEQCINSRPPMPFDLDTPGPCRYTPSNQPLYERNSPRYTFGNKYYERNGGGRTAFSKTWFNSENNFTTKTNFEDRWPSPANNSTSKSQLGRKLPTKMTYPSFTIGVKSKYSINKRGSEKEPSPSEYNPSNADGVKYNKAPSFSMTFRHRGTSLWSNSELSPAPDLYNPRVKFTSSKPHRPAFTIQGIRRPKSHALGPHATF</sequence>
<dbReference type="STRING" id="307972.A0A2G8KLZ5"/>
<evidence type="ECO:0000313" key="2">
    <source>
        <dbReference type="EMBL" id="PIK49044.1"/>
    </source>
</evidence>
<dbReference type="OrthoDB" id="406368at2759"/>
<dbReference type="InterPro" id="IPR010736">
    <property type="entry name" value="SHIPPO-rpt"/>
</dbReference>
<feature type="compositionally biased region" description="Polar residues" evidence="1">
    <location>
        <begin position="470"/>
        <end position="479"/>
    </location>
</feature>
<dbReference type="AlphaFoldDB" id="A0A2G8KLZ5"/>
<feature type="compositionally biased region" description="Polar residues" evidence="1">
    <location>
        <begin position="10"/>
        <end position="21"/>
    </location>
</feature>
<dbReference type="Pfam" id="PF07004">
    <property type="entry name" value="SHIPPO-rpt"/>
    <property type="match status" value="2"/>
</dbReference>
<protein>
    <submittedName>
        <fullName evidence="2">Uncharacterized protein</fullName>
    </submittedName>
</protein>
<accession>A0A2G8KLZ5</accession>
<proteinExistence type="predicted"/>
<evidence type="ECO:0000313" key="3">
    <source>
        <dbReference type="Proteomes" id="UP000230750"/>
    </source>
</evidence>
<feature type="compositionally biased region" description="Basic and acidic residues" evidence="1">
    <location>
        <begin position="51"/>
        <end position="65"/>
    </location>
</feature>
<feature type="region of interest" description="Disordered" evidence="1">
    <location>
        <begin position="296"/>
        <end position="317"/>
    </location>
</feature>
<feature type="region of interest" description="Disordered" evidence="1">
    <location>
        <begin position="461"/>
        <end position="485"/>
    </location>
</feature>
<feature type="region of interest" description="Disordered" evidence="1">
    <location>
        <begin position="503"/>
        <end position="524"/>
    </location>
</feature>
<reference evidence="2 3" key="1">
    <citation type="journal article" date="2017" name="PLoS Biol.">
        <title>The sea cucumber genome provides insights into morphological evolution and visceral regeneration.</title>
        <authorList>
            <person name="Zhang X."/>
            <person name="Sun L."/>
            <person name="Yuan J."/>
            <person name="Sun Y."/>
            <person name="Gao Y."/>
            <person name="Zhang L."/>
            <person name="Li S."/>
            <person name="Dai H."/>
            <person name="Hamel J.F."/>
            <person name="Liu C."/>
            <person name="Yu Y."/>
            <person name="Liu S."/>
            <person name="Lin W."/>
            <person name="Guo K."/>
            <person name="Jin S."/>
            <person name="Xu P."/>
            <person name="Storey K.B."/>
            <person name="Huan P."/>
            <person name="Zhang T."/>
            <person name="Zhou Y."/>
            <person name="Zhang J."/>
            <person name="Lin C."/>
            <person name="Li X."/>
            <person name="Xing L."/>
            <person name="Huo D."/>
            <person name="Sun M."/>
            <person name="Wang L."/>
            <person name="Mercier A."/>
            <person name="Li F."/>
            <person name="Yang H."/>
            <person name="Xiang J."/>
        </authorList>
    </citation>
    <scope>NUCLEOTIDE SEQUENCE [LARGE SCALE GENOMIC DNA]</scope>
    <source>
        <strain evidence="2">Shaxun</strain>
        <tissue evidence="2">Muscle</tissue>
    </source>
</reference>
<dbReference type="Proteomes" id="UP000230750">
    <property type="component" value="Unassembled WGS sequence"/>
</dbReference>
<organism evidence="2 3">
    <name type="scientific">Stichopus japonicus</name>
    <name type="common">Sea cucumber</name>
    <dbReference type="NCBI Taxonomy" id="307972"/>
    <lineage>
        <taxon>Eukaryota</taxon>
        <taxon>Metazoa</taxon>
        <taxon>Echinodermata</taxon>
        <taxon>Eleutherozoa</taxon>
        <taxon>Echinozoa</taxon>
        <taxon>Holothuroidea</taxon>
        <taxon>Aspidochirotacea</taxon>
        <taxon>Aspidochirotida</taxon>
        <taxon>Stichopodidae</taxon>
        <taxon>Apostichopus</taxon>
    </lineage>
</organism>
<feature type="region of interest" description="Disordered" evidence="1">
    <location>
        <begin position="1"/>
        <end position="70"/>
    </location>
</feature>
<comment type="caution">
    <text evidence="2">The sequence shown here is derived from an EMBL/GenBank/DDBJ whole genome shotgun (WGS) entry which is preliminary data.</text>
</comment>
<feature type="compositionally biased region" description="Polar residues" evidence="1">
    <location>
        <begin position="29"/>
        <end position="47"/>
    </location>
</feature>
<dbReference type="EMBL" id="MRZV01000485">
    <property type="protein sequence ID" value="PIK49044.1"/>
    <property type="molecule type" value="Genomic_DNA"/>
</dbReference>
<feature type="compositionally biased region" description="Polar residues" evidence="1">
    <location>
        <begin position="297"/>
        <end position="317"/>
    </location>
</feature>
<keyword evidence="3" id="KW-1185">Reference proteome</keyword>
<gene>
    <name evidence="2" type="ORF">BSL78_14088</name>
</gene>
<name>A0A2G8KLZ5_STIJA</name>
<evidence type="ECO:0000256" key="1">
    <source>
        <dbReference type="SAM" id="MobiDB-lite"/>
    </source>
</evidence>